<keyword evidence="4" id="KW-0560">Oxidoreductase</keyword>
<dbReference type="InterPro" id="IPR012171">
    <property type="entry name" value="Fatty_acid_desaturase"/>
</dbReference>
<evidence type="ECO:0000256" key="1">
    <source>
        <dbReference type="ARBA" id="ARBA00004370"/>
    </source>
</evidence>
<protein>
    <recommendedName>
        <fullName evidence="10">Fatty acid desaturase domain-containing protein</fullName>
    </recommendedName>
</protein>
<feature type="domain" description="Fatty acid desaturase N-terminal" evidence="8">
    <location>
        <begin position="47"/>
        <end position="90"/>
    </location>
</feature>
<evidence type="ECO:0000256" key="3">
    <source>
        <dbReference type="ARBA" id="ARBA00009295"/>
    </source>
</evidence>
<reference evidence="9" key="1">
    <citation type="submission" date="2021-01" db="EMBL/GenBank/DDBJ databases">
        <authorList>
            <person name="Corre E."/>
            <person name="Pelletier E."/>
            <person name="Niang G."/>
            <person name="Scheremetjew M."/>
            <person name="Finn R."/>
            <person name="Kale V."/>
            <person name="Holt S."/>
            <person name="Cochrane G."/>
            <person name="Meng A."/>
            <person name="Brown T."/>
            <person name="Cohen L."/>
        </authorList>
    </citation>
    <scope>NUCLEOTIDE SEQUENCE</scope>
    <source>
        <strain evidence="9">UTEX LB 2760</strain>
    </source>
</reference>
<organism evidence="9">
    <name type="scientific">Rhodosorus marinus</name>
    <dbReference type="NCBI Taxonomy" id="101924"/>
    <lineage>
        <taxon>Eukaryota</taxon>
        <taxon>Rhodophyta</taxon>
        <taxon>Stylonematophyceae</taxon>
        <taxon>Stylonematales</taxon>
        <taxon>Stylonemataceae</taxon>
        <taxon>Rhodosorus</taxon>
    </lineage>
</organism>
<feature type="transmembrane region" description="Helical" evidence="6">
    <location>
        <begin position="233"/>
        <end position="252"/>
    </location>
</feature>
<dbReference type="EMBL" id="HBEK01001439">
    <property type="protein sequence ID" value="CAD8390853.1"/>
    <property type="molecule type" value="Transcribed_RNA"/>
</dbReference>
<keyword evidence="6" id="KW-0812">Transmembrane</keyword>
<sequence>MAAFVSGFNGVRLRQSKAANTCGRNGVIRAVATPVQEVSRDANRNPLAERPPFNLEAVKKAIPPHLWEKNLNKSIWYLVKDAVIVFGLAAAAVAINNPLAWLFYYFAQGTMMWALFVVGHDAGHGSFSNSTKLNNIFGHIAHGSILVPFHGWRISHRTHHGNHGHIDNDESWYPVSESYYREGMDAPSKAVRYELPLVLIAYQIYLFRRTPGKEGSHFDPSCELFKKSERNMILQSTASCLAMLGVLAGVGMKFGFMFLLNTYLIPHFIFCAWLVVVTYLHHTDSSVPWFRDGEWTYLRGALSTLDKDYGIFNKIHHDIGTHVVHHMFPQMPHYNIVEATEHIKPVLGEYYRAPERSGFLPFHLVRDLIKSLKECRFVDDVGSVVFYRNK</sequence>
<comment type="similarity">
    <text evidence="3">Belongs to the fatty acid desaturase type 1 family.</text>
</comment>
<feature type="domain" description="Fatty acid desaturase" evidence="7">
    <location>
        <begin position="99"/>
        <end position="352"/>
    </location>
</feature>
<evidence type="ECO:0008006" key="10">
    <source>
        <dbReference type="Google" id="ProtNLM"/>
    </source>
</evidence>
<evidence type="ECO:0000256" key="6">
    <source>
        <dbReference type="SAM" id="Phobius"/>
    </source>
</evidence>
<feature type="transmembrane region" description="Helical" evidence="6">
    <location>
        <begin position="258"/>
        <end position="281"/>
    </location>
</feature>
<dbReference type="AlphaFoldDB" id="A0A7S0G0I3"/>
<comment type="pathway">
    <text evidence="2">Lipid metabolism.</text>
</comment>
<accession>A0A7S0G0I3</accession>
<evidence type="ECO:0000259" key="7">
    <source>
        <dbReference type="Pfam" id="PF00487"/>
    </source>
</evidence>
<dbReference type="GO" id="GO:0006629">
    <property type="term" value="P:lipid metabolic process"/>
    <property type="evidence" value="ECO:0007669"/>
    <property type="project" value="InterPro"/>
</dbReference>
<name>A0A7S0G0I3_9RHOD</name>
<dbReference type="PANTHER" id="PTHR32100">
    <property type="entry name" value="OMEGA-6 FATTY ACID DESATURASE, CHLOROPLASTIC"/>
    <property type="match status" value="1"/>
</dbReference>
<gene>
    <name evidence="9" type="ORF">RMAR0315_LOCUS828</name>
</gene>
<evidence type="ECO:0000313" key="9">
    <source>
        <dbReference type="EMBL" id="CAD8390853.1"/>
    </source>
</evidence>
<evidence type="ECO:0000256" key="4">
    <source>
        <dbReference type="ARBA" id="ARBA00023002"/>
    </source>
</evidence>
<dbReference type="GO" id="GO:0016717">
    <property type="term" value="F:oxidoreductase activity, acting on paired donors, with oxidation of a pair of donors resulting in the reduction of molecular oxygen to two molecules of water"/>
    <property type="evidence" value="ECO:0007669"/>
    <property type="project" value="InterPro"/>
</dbReference>
<evidence type="ECO:0000256" key="5">
    <source>
        <dbReference type="ARBA" id="ARBA00023136"/>
    </source>
</evidence>
<dbReference type="CDD" id="cd03507">
    <property type="entry name" value="Delta12-FADS-like"/>
    <property type="match status" value="1"/>
</dbReference>
<feature type="transmembrane region" description="Helical" evidence="6">
    <location>
        <begin position="75"/>
        <end position="95"/>
    </location>
</feature>
<keyword evidence="5 6" id="KW-0472">Membrane</keyword>
<comment type="subcellular location">
    <subcellularLocation>
        <location evidence="1">Membrane</location>
    </subcellularLocation>
</comment>
<dbReference type="InterPro" id="IPR005804">
    <property type="entry name" value="FA_desaturase_dom"/>
</dbReference>
<keyword evidence="6" id="KW-1133">Transmembrane helix</keyword>
<proteinExistence type="inferred from homology"/>
<evidence type="ECO:0000259" key="8">
    <source>
        <dbReference type="Pfam" id="PF11960"/>
    </source>
</evidence>
<dbReference type="Pfam" id="PF11960">
    <property type="entry name" value="DUF3474"/>
    <property type="match status" value="1"/>
</dbReference>
<dbReference type="Pfam" id="PF00487">
    <property type="entry name" value="FA_desaturase"/>
    <property type="match status" value="1"/>
</dbReference>
<dbReference type="InterPro" id="IPR021863">
    <property type="entry name" value="FAS_N"/>
</dbReference>
<evidence type="ECO:0000256" key="2">
    <source>
        <dbReference type="ARBA" id="ARBA00005189"/>
    </source>
</evidence>
<dbReference type="GO" id="GO:0016020">
    <property type="term" value="C:membrane"/>
    <property type="evidence" value="ECO:0007669"/>
    <property type="project" value="UniProtKB-SubCell"/>
</dbReference>